<dbReference type="Proteomes" id="UP001596039">
    <property type="component" value="Unassembled WGS sequence"/>
</dbReference>
<evidence type="ECO:0000259" key="2">
    <source>
        <dbReference type="PROSITE" id="PS51746"/>
    </source>
</evidence>
<dbReference type="InterPro" id="IPR036457">
    <property type="entry name" value="PPM-type-like_dom_sf"/>
</dbReference>
<dbReference type="Gene3D" id="3.60.40.10">
    <property type="entry name" value="PPM-type phosphatase domain"/>
    <property type="match status" value="1"/>
</dbReference>
<dbReference type="GO" id="GO:0004722">
    <property type="term" value="F:protein serine/threonine phosphatase activity"/>
    <property type="evidence" value="ECO:0007669"/>
    <property type="project" value="UniProtKB-EC"/>
</dbReference>
<dbReference type="InterPro" id="IPR015655">
    <property type="entry name" value="PP2C"/>
</dbReference>
<dbReference type="SMART" id="SM00331">
    <property type="entry name" value="PP2C_SIG"/>
    <property type="match status" value="1"/>
</dbReference>
<name>A0ABW0NMK1_9MICO</name>
<accession>A0ABW0NMK1</accession>
<dbReference type="Pfam" id="PF13672">
    <property type="entry name" value="PP2C_2"/>
    <property type="match status" value="1"/>
</dbReference>
<dbReference type="SMART" id="SM00332">
    <property type="entry name" value="PP2Cc"/>
    <property type="match status" value="1"/>
</dbReference>
<evidence type="ECO:0000313" key="4">
    <source>
        <dbReference type="Proteomes" id="UP001596039"/>
    </source>
</evidence>
<sequence>MTRFGDDGVEVHVPVAGHDRDLVLSWAARTEVGHRRAANEDSVLAGLPIFAVADGMGGHAAGDRASAAIAQRLAREPGPYAELAALEQAFIDAGAEIDALAEGIPIGVGTTITGAALVFDAPDPSFLVFNIGDSRVYRYERNELSQVTIDHSVVQELVDAGLIAAEDAENHPESNVITRALGFHDEPLPDIWRVPVRAGMRLLVCSDGLTKELGDDRIRLHLAAGMPAGETASALMDAALAAGGRDNVTLIVIDVIDAPTPLPAARSIDSETQPLGAAASDTGGSRGGPPSGGMPG</sequence>
<keyword evidence="4" id="KW-1185">Reference proteome</keyword>
<feature type="domain" description="PPM-type phosphatase" evidence="2">
    <location>
        <begin position="25"/>
        <end position="255"/>
    </location>
</feature>
<feature type="region of interest" description="Disordered" evidence="1">
    <location>
        <begin position="264"/>
        <end position="296"/>
    </location>
</feature>
<dbReference type="RefSeq" id="WP_386738806.1">
    <property type="nucleotide sequence ID" value="NZ_JBHSMG010000001.1"/>
</dbReference>
<evidence type="ECO:0000313" key="3">
    <source>
        <dbReference type="EMBL" id="MFC5501206.1"/>
    </source>
</evidence>
<gene>
    <name evidence="3" type="ORF">ACFPJ4_03015</name>
</gene>
<dbReference type="SUPFAM" id="SSF81606">
    <property type="entry name" value="PP2C-like"/>
    <property type="match status" value="1"/>
</dbReference>
<dbReference type="PANTHER" id="PTHR47992">
    <property type="entry name" value="PROTEIN PHOSPHATASE"/>
    <property type="match status" value="1"/>
</dbReference>
<dbReference type="InterPro" id="IPR001932">
    <property type="entry name" value="PPM-type_phosphatase-like_dom"/>
</dbReference>
<proteinExistence type="predicted"/>
<dbReference type="CDD" id="cd00143">
    <property type="entry name" value="PP2Cc"/>
    <property type="match status" value="1"/>
</dbReference>
<dbReference type="PROSITE" id="PS51746">
    <property type="entry name" value="PPM_2"/>
    <property type="match status" value="1"/>
</dbReference>
<dbReference type="EC" id="3.1.3.16" evidence="3"/>
<protein>
    <submittedName>
        <fullName evidence="3">PP2C family protein-serine/threonine phosphatase</fullName>
        <ecNumber evidence="3">3.1.3.16</ecNumber>
    </submittedName>
</protein>
<organism evidence="3 4">
    <name type="scientific">Lysinimonas soli</name>
    <dbReference type="NCBI Taxonomy" id="1074233"/>
    <lineage>
        <taxon>Bacteria</taxon>
        <taxon>Bacillati</taxon>
        <taxon>Actinomycetota</taxon>
        <taxon>Actinomycetes</taxon>
        <taxon>Micrococcales</taxon>
        <taxon>Microbacteriaceae</taxon>
        <taxon>Lysinimonas</taxon>
    </lineage>
</organism>
<dbReference type="EMBL" id="JBHSMG010000001">
    <property type="protein sequence ID" value="MFC5501206.1"/>
    <property type="molecule type" value="Genomic_DNA"/>
</dbReference>
<feature type="compositionally biased region" description="Gly residues" evidence="1">
    <location>
        <begin position="284"/>
        <end position="296"/>
    </location>
</feature>
<keyword evidence="3" id="KW-0378">Hydrolase</keyword>
<reference evidence="4" key="1">
    <citation type="journal article" date="2019" name="Int. J. Syst. Evol. Microbiol.">
        <title>The Global Catalogue of Microorganisms (GCM) 10K type strain sequencing project: providing services to taxonomists for standard genome sequencing and annotation.</title>
        <authorList>
            <consortium name="The Broad Institute Genomics Platform"/>
            <consortium name="The Broad Institute Genome Sequencing Center for Infectious Disease"/>
            <person name="Wu L."/>
            <person name="Ma J."/>
        </authorList>
    </citation>
    <scope>NUCLEOTIDE SEQUENCE [LARGE SCALE GENOMIC DNA]</scope>
    <source>
        <strain evidence="4">CGMCC 4.6997</strain>
    </source>
</reference>
<evidence type="ECO:0000256" key="1">
    <source>
        <dbReference type="SAM" id="MobiDB-lite"/>
    </source>
</evidence>
<comment type="caution">
    <text evidence="3">The sequence shown here is derived from an EMBL/GenBank/DDBJ whole genome shotgun (WGS) entry which is preliminary data.</text>
</comment>